<dbReference type="Gene3D" id="1.10.1580.10">
    <property type="match status" value="1"/>
</dbReference>
<dbReference type="GO" id="GO:0005525">
    <property type="term" value="F:GTP binding"/>
    <property type="evidence" value="ECO:0007669"/>
    <property type="project" value="UniProtKB-KW"/>
</dbReference>
<dbReference type="PANTHER" id="PTHR45782">
    <property type="entry name" value="MITOCHONDRIAL RIBOSOME-ASSOCIATED GTPASE 1"/>
    <property type="match status" value="1"/>
</dbReference>
<evidence type="ECO:0000256" key="1">
    <source>
        <dbReference type="ARBA" id="ARBA00022741"/>
    </source>
</evidence>
<accession>A0A3B0MPX6</accession>
<keyword evidence="2" id="KW-0342">GTP-binding</keyword>
<organism evidence="3">
    <name type="scientific">Theileria annulata</name>
    <dbReference type="NCBI Taxonomy" id="5874"/>
    <lineage>
        <taxon>Eukaryota</taxon>
        <taxon>Sar</taxon>
        <taxon>Alveolata</taxon>
        <taxon>Apicomplexa</taxon>
        <taxon>Aconoidasida</taxon>
        <taxon>Piroplasmida</taxon>
        <taxon>Theileriidae</taxon>
        <taxon>Theileria</taxon>
    </lineage>
</organism>
<dbReference type="VEuPathDB" id="PiroplasmaDB:TA11980"/>
<dbReference type="EMBL" id="UIVS01000002">
    <property type="protein sequence ID" value="SVP92343.1"/>
    <property type="molecule type" value="Genomic_DNA"/>
</dbReference>
<dbReference type="AlphaFoldDB" id="A0A3B0MPX6"/>
<evidence type="ECO:0000313" key="4">
    <source>
        <dbReference type="EMBL" id="SVP92343.1"/>
    </source>
</evidence>
<sequence length="131" mass="15060">MDDVEINLKLASLGCLNDSVAGEDYIADYILYRLNKSHLYTYVKTLNLSSPTNNISQISQHIGEIIEKKWNSVDPVNCYKIFINQFRMGFFGKICFDDLSNVIQLNQLNDYLLSYPDNINLILLLSNNTTR</sequence>
<evidence type="ECO:0000313" key="3">
    <source>
        <dbReference type="EMBL" id="SVP92177.1"/>
    </source>
</evidence>
<protein>
    <submittedName>
        <fullName evidence="3">Uncharacterized protein</fullName>
    </submittedName>
</protein>
<dbReference type="GO" id="GO:0003924">
    <property type="term" value="F:GTPase activity"/>
    <property type="evidence" value="ECO:0007669"/>
    <property type="project" value="TreeGrafter"/>
</dbReference>
<proteinExistence type="predicted"/>
<dbReference type="GO" id="GO:0005739">
    <property type="term" value="C:mitochondrion"/>
    <property type="evidence" value="ECO:0007669"/>
    <property type="project" value="TreeGrafter"/>
</dbReference>
<dbReference type="EMBL" id="UIVT01000002">
    <property type="protein sequence ID" value="SVP92177.1"/>
    <property type="molecule type" value="Genomic_DNA"/>
</dbReference>
<dbReference type="InterPro" id="IPR023179">
    <property type="entry name" value="GTP-bd_ortho_bundle_sf"/>
</dbReference>
<dbReference type="PANTHER" id="PTHR45782:SF4">
    <property type="entry name" value="MITOCHONDRIAL RIBOSOME-ASSOCIATED GTPASE 1"/>
    <property type="match status" value="1"/>
</dbReference>
<evidence type="ECO:0000256" key="2">
    <source>
        <dbReference type="ARBA" id="ARBA00023134"/>
    </source>
</evidence>
<reference evidence="3" key="1">
    <citation type="submission" date="2018-07" db="EMBL/GenBank/DDBJ databases">
        <authorList>
            <person name="Quirk P.G."/>
            <person name="Krulwich T.A."/>
        </authorList>
    </citation>
    <scope>NUCLEOTIDE SEQUENCE</scope>
    <source>
        <strain evidence="3">Anand</strain>
    </source>
</reference>
<keyword evidence="1" id="KW-0547">Nucleotide-binding</keyword>
<dbReference type="GO" id="GO:0032543">
    <property type="term" value="P:mitochondrial translation"/>
    <property type="evidence" value="ECO:0007669"/>
    <property type="project" value="TreeGrafter"/>
</dbReference>
<gene>
    <name evidence="3" type="ORF">TAT_000213600</name>
    <name evidence="4" type="ORF">TAV_000213600</name>
</gene>
<name>A0A3B0MPX6_THEAN</name>